<dbReference type="Pfam" id="PF07727">
    <property type="entry name" value="RVT_2"/>
    <property type="match status" value="1"/>
</dbReference>
<proteinExistence type="predicted"/>
<gene>
    <name evidence="2" type="ORF">PVK06_017512</name>
</gene>
<comment type="caution">
    <text evidence="2">The sequence shown here is derived from an EMBL/GenBank/DDBJ whole genome shotgun (WGS) entry which is preliminary data.</text>
</comment>
<dbReference type="InterPro" id="IPR013103">
    <property type="entry name" value="RVT_2"/>
</dbReference>
<keyword evidence="3" id="KW-1185">Reference proteome</keyword>
<evidence type="ECO:0000259" key="1">
    <source>
        <dbReference type="Pfam" id="PF07727"/>
    </source>
</evidence>
<dbReference type="EMBL" id="JARKNE010000005">
    <property type="protein sequence ID" value="KAK5833659.1"/>
    <property type="molecule type" value="Genomic_DNA"/>
</dbReference>
<name>A0ABR0Q3L0_GOSAR</name>
<reference evidence="2 3" key="1">
    <citation type="submission" date="2023-03" db="EMBL/GenBank/DDBJ databases">
        <title>WGS of Gossypium arboreum.</title>
        <authorList>
            <person name="Yu D."/>
        </authorList>
    </citation>
    <scope>NUCLEOTIDE SEQUENCE [LARGE SCALE GENOMIC DNA]</scope>
    <source>
        <tissue evidence="2">Leaf</tissue>
    </source>
</reference>
<feature type="domain" description="Reverse transcriptase Ty1/copia-type" evidence="1">
    <location>
        <begin position="50"/>
        <end position="154"/>
    </location>
</feature>
<sequence length="155" mass="17369">MVTRSKARIFKPKALCADKVEVEPCSIEEALAHPDWRLAVQVEFDALLANSTWELRSLPPGRKAIGCKWLFKIKKNPDGTISCRKVQLVAKGCSQVPGYNFKETFSPVVKPATIRAILSIVVTKGWHLRQVDVNNAFLNGDLTDDVFMQQPPSYE</sequence>
<evidence type="ECO:0000313" key="2">
    <source>
        <dbReference type="EMBL" id="KAK5833659.1"/>
    </source>
</evidence>
<dbReference type="Proteomes" id="UP001358586">
    <property type="component" value="Chromosome 5"/>
</dbReference>
<protein>
    <recommendedName>
        <fullName evidence="1">Reverse transcriptase Ty1/copia-type domain-containing protein</fullName>
    </recommendedName>
</protein>
<accession>A0ABR0Q3L0</accession>
<evidence type="ECO:0000313" key="3">
    <source>
        <dbReference type="Proteomes" id="UP001358586"/>
    </source>
</evidence>
<organism evidence="2 3">
    <name type="scientific">Gossypium arboreum</name>
    <name type="common">Tree cotton</name>
    <name type="synonym">Gossypium nanking</name>
    <dbReference type="NCBI Taxonomy" id="29729"/>
    <lineage>
        <taxon>Eukaryota</taxon>
        <taxon>Viridiplantae</taxon>
        <taxon>Streptophyta</taxon>
        <taxon>Embryophyta</taxon>
        <taxon>Tracheophyta</taxon>
        <taxon>Spermatophyta</taxon>
        <taxon>Magnoliopsida</taxon>
        <taxon>eudicotyledons</taxon>
        <taxon>Gunneridae</taxon>
        <taxon>Pentapetalae</taxon>
        <taxon>rosids</taxon>
        <taxon>malvids</taxon>
        <taxon>Malvales</taxon>
        <taxon>Malvaceae</taxon>
        <taxon>Malvoideae</taxon>
        <taxon>Gossypium</taxon>
    </lineage>
</organism>